<dbReference type="AlphaFoldDB" id="A0A921K6F8"/>
<keyword evidence="1" id="KW-1133">Transmembrane helix</keyword>
<evidence type="ECO:0000313" key="3">
    <source>
        <dbReference type="Proteomes" id="UP000703315"/>
    </source>
</evidence>
<dbReference type="Pfam" id="PF14155">
    <property type="entry name" value="DUF4307"/>
    <property type="match status" value="1"/>
</dbReference>
<organism evidence="2 3">
    <name type="scientific">Enteractinococcus helveticum</name>
    <dbReference type="NCBI Taxonomy" id="1837282"/>
    <lineage>
        <taxon>Bacteria</taxon>
        <taxon>Bacillati</taxon>
        <taxon>Actinomycetota</taxon>
        <taxon>Actinomycetes</taxon>
        <taxon>Micrococcales</taxon>
        <taxon>Micrococcaceae</taxon>
    </lineage>
</organism>
<dbReference type="RefSeq" id="WP_303901740.1">
    <property type="nucleotide sequence ID" value="NZ_DYXC01000024.1"/>
</dbReference>
<dbReference type="InterPro" id="IPR025443">
    <property type="entry name" value="DUF4307"/>
</dbReference>
<evidence type="ECO:0000256" key="1">
    <source>
        <dbReference type="SAM" id="Phobius"/>
    </source>
</evidence>
<reference evidence="2" key="2">
    <citation type="submission" date="2021-09" db="EMBL/GenBank/DDBJ databases">
        <authorList>
            <person name="Gilroy R."/>
        </authorList>
    </citation>
    <scope>NUCLEOTIDE SEQUENCE</scope>
    <source>
        <strain evidence="2">ChiHjej13B12-14962</strain>
    </source>
</reference>
<feature type="transmembrane region" description="Helical" evidence="1">
    <location>
        <begin position="34"/>
        <end position="53"/>
    </location>
</feature>
<proteinExistence type="predicted"/>
<protein>
    <submittedName>
        <fullName evidence="2">DUF4307 domain-containing protein</fullName>
    </submittedName>
</protein>
<sequence>MIANSNQTAPSADNSVATRYGDTKRFRLSKKSGTVIAIIALVAAIAVSFWFAFSSSSRMLAFKSVGYSITDESQAWVEFEVTKEPEATVACTVRVLSETAAVAGYRTVVIGPDENPDSTGKDLTKYYETALRTDHLGASGEVDTCWYVEDETAPNISNFRDY</sequence>
<name>A0A921K6F8_9MICC</name>
<accession>A0A921K6F8</accession>
<reference evidence="2" key="1">
    <citation type="journal article" date="2021" name="PeerJ">
        <title>Extensive microbial diversity within the chicken gut microbiome revealed by metagenomics and culture.</title>
        <authorList>
            <person name="Gilroy R."/>
            <person name="Ravi A."/>
            <person name="Getino M."/>
            <person name="Pursley I."/>
            <person name="Horton D.L."/>
            <person name="Alikhan N.F."/>
            <person name="Baker D."/>
            <person name="Gharbi K."/>
            <person name="Hall N."/>
            <person name="Watson M."/>
            <person name="Adriaenssens E.M."/>
            <person name="Foster-Nyarko E."/>
            <person name="Jarju S."/>
            <person name="Secka A."/>
            <person name="Antonio M."/>
            <person name="Oren A."/>
            <person name="Chaudhuri R.R."/>
            <person name="La Ragione R."/>
            <person name="Hildebrand F."/>
            <person name="Pallen M.J."/>
        </authorList>
    </citation>
    <scope>NUCLEOTIDE SEQUENCE</scope>
    <source>
        <strain evidence="2">ChiHjej13B12-14962</strain>
    </source>
</reference>
<gene>
    <name evidence="2" type="ORF">K8V32_01415</name>
</gene>
<keyword evidence="1" id="KW-0472">Membrane</keyword>
<keyword evidence="1" id="KW-0812">Transmembrane</keyword>
<dbReference type="EMBL" id="DYXC01000024">
    <property type="protein sequence ID" value="HJF13448.1"/>
    <property type="molecule type" value="Genomic_DNA"/>
</dbReference>
<dbReference type="Proteomes" id="UP000703315">
    <property type="component" value="Unassembled WGS sequence"/>
</dbReference>
<evidence type="ECO:0000313" key="2">
    <source>
        <dbReference type="EMBL" id="HJF13448.1"/>
    </source>
</evidence>
<comment type="caution">
    <text evidence="2">The sequence shown here is derived from an EMBL/GenBank/DDBJ whole genome shotgun (WGS) entry which is preliminary data.</text>
</comment>